<name>A0A081N2D3_9GAMM</name>
<dbReference type="EMBL" id="JOKG01000004">
    <property type="protein sequence ID" value="KEQ12606.1"/>
    <property type="molecule type" value="Genomic_DNA"/>
</dbReference>
<keyword evidence="1" id="KW-0472">Membrane</keyword>
<organism evidence="2 3">
    <name type="scientific">Endozoicomonas montiporae</name>
    <dbReference type="NCBI Taxonomy" id="1027273"/>
    <lineage>
        <taxon>Bacteria</taxon>
        <taxon>Pseudomonadati</taxon>
        <taxon>Pseudomonadota</taxon>
        <taxon>Gammaproteobacteria</taxon>
        <taxon>Oceanospirillales</taxon>
        <taxon>Endozoicomonadaceae</taxon>
        <taxon>Endozoicomonas</taxon>
    </lineage>
</organism>
<keyword evidence="1" id="KW-1133">Transmembrane helix</keyword>
<evidence type="ECO:0000313" key="2">
    <source>
        <dbReference type="EMBL" id="KEQ12606.1"/>
    </source>
</evidence>
<evidence type="ECO:0000313" key="3">
    <source>
        <dbReference type="Proteomes" id="UP000028006"/>
    </source>
</evidence>
<feature type="transmembrane region" description="Helical" evidence="1">
    <location>
        <begin position="30"/>
        <end position="50"/>
    </location>
</feature>
<keyword evidence="3" id="KW-1185">Reference proteome</keyword>
<feature type="transmembrane region" description="Helical" evidence="1">
    <location>
        <begin position="56"/>
        <end position="79"/>
    </location>
</feature>
<sequence length="199" mass="21975">MEKQAVLDLYREQYSLEIGRKDAITSQCQTRFAIIVTEVSLLIYMFKTFALEANGYVLAGFVATGVITVILVCKAGVLLSSAYTGNEYSYLPLVSEIDAYRKELESVESAGSQFIDHLLEEYSACSGSNAKLNDKRLSLLNRSLNYIRYSAIAFALTGALFIGADLDSSSPRKPLEVEFDSCSLCLKSNTSTEVKDERP</sequence>
<gene>
    <name evidence="2" type="ORF">GZ77_19070</name>
</gene>
<accession>A0A081N2D3</accession>
<protein>
    <submittedName>
        <fullName evidence="2">Uncharacterized protein</fullName>
    </submittedName>
</protein>
<feature type="transmembrane region" description="Helical" evidence="1">
    <location>
        <begin position="146"/>
        <end position="164"/>
    </location>
</feature>
<evidence type="ECO:0000256" key="1">
    <source>
        <dbReference type="SAM" id="Phobius"/>
    </source>
</evidence>
<dbReference type="RefSeq" id="WP_034877957.1">
    <property type="nucleotide sequence ID" value="NZ_JOKG01000004.1"/>
</dbReference>
<dbReference type="Proteomes" id="UP000028006">
    <property type="component" value="Unassembled WGS sequence"/>
</dbReference>
<proteinExistence type="predicted"/>
<dbReference type="AlphaFoldDB" id="A0A081N2D3"/>
<keyword evidence="1" id="KW-0812">Transmembrane</keyword>
<reference evidence="2 3" key="1">
    <citation type="submission" date="2014-06" db="EMBL/GenBank/DDBJ databases">
        <title>Whole Genome Sequences of Three Symbiotic Endozoicomonas Bacteria.</title>
        <authorList>
            <person name="Neave M.J."/>
            <person name="Apprill A."/>
            <person name="Voolstra C.R."/>
        </authorList>
    </citation>
    <scope>NUCLEOTIDE SEQUENCE [LARGE SCALE GENOMIC DNA]</scope>
    <source>
        <strain evidence="2 3">LMG 24815</strain>
    </source>
</reference>
<comment type="caution">
    <text evidence="2">The sequence shown here is derived from an EMBL/GenBank/DDBJ whole genome shotgun (WGS) entry which is preliminary data.</text>
</comment>